<evidence type="ECO:0000256" key="1">
    <source>
        <dbReference type="SAM" id="Coils"/>
    </source>
</evidence>
<feature type="coiled-coil region" evidence="1">
    <location>
        <begin position="230"/>
        <end position="265"/>
    </location>
</feature>
<evidence type="ECO:0000313" key="6">
    <source>
        <dbReference type="Proteomes" id="UP000051324"/>
    </source>
</evidence>
<proteinExistence type="predicted"/>
<keyword evidence="1" id="KW-0175">Coiled coil</keyword>
<dbReference type="InterPro" id="IPR018702">
    <property type="entry name" value="DUF2207"/>
</dbReference>
<dbReference type="EMBL" id="AZFT01000004">
    <property type="protein sequence ID" value="KRL87321.1"/>
    <property type="molecule type" value="Genomic_DNA"/>
</dbReference>
<dbReference type="STRING" id="1423724.FC32_GL001745"/>
<feature type="transmembrane region" description="Helical" evidence="2">
    <location>
        <begin position="421"/>
        <end position="441"/>
    </location>
</feature>
<dbReference type="Pfam" id="PF20990">
    <property type="entry name" value="DUF2207_C"/>
    <property type="match status" value="1"/>
</dbReference>
<evidence type="ECO:0000259" key="3">
    <source>
        <dbReference type="Pfam" id="PF09972"/>
    </source>
</evidence>
<feature type="transmembrane region" description="Helical" evidence="2">
    <location>
        <begin position="447"/>
        <end position="465"/>
    </location>
</feature>
<keyword evidence="2" id="KW-1133">Transmembrane helix</keyword>
<evidence type="ECO:0000256" key="2">
    <source>
        <dbReference type="SAM" id="Phobius"/>
    </source>
</evidence>
<dbReference type="RefSeq" id="WP_235804333.1">
    <property type="nucleotide sequence ID" value="NZ_AZFT01000004.1"/>
</dbReference>
<keyword evidence="6" id="KW-1185">Reference proteome</keyword>
<keyword evidence="2" id="KW-0472">Membrane</keyword>
<sequence>MKKRFYWMLLLLSLGLIFLLKPSTILADGSYEITNYDAVAQVRSDGALDFTQKITYSFDGDFNGVFYDQSLQKVDSVTDVSVAITQDDQEITLQESSAGTNNTYQLTQTSDNLNLKVYHQISDNDMIVTYHYVLTGLITNYQDSAELNWKILGKGWDEPLSNVKVTVQFPTAPINSLQAWTHGPLTGQTNVDKQKGQVTMTLPELSTDAMLETHMLFPTSVTKDNPKVSTKKIKASVQKAEAKLAKEANQKRQAQEKRSRLLKNIFSGLVGLLSLGFIGILVRNPGNKKQKFPPIKHSYEIPEPDPLKAKALLRIAPPTAQELSVYFLELAGQNKVEITQVNDDYILKLRDKALLKEPLLRYLFEKVGNGQEFSLTALKKHGKREKNAKQLEKKFSAWSQEIYDQTAALGYFDRKNQRLNWSVLGGMALSLIALGILGFVIGGWIGWTSLALGIVIAILSGKYFLTHSNYTAKGQAQVYQLRCFKAMLKDVGRVDLREVGDIVLWEQILPYAVAFGLAKKVIKALETQFDTTELEVAFGPYYALYFMGAWDTSFTQSFATTFGNASTYSSATGGSGGFSGGSSGGGGGGTGGAF</sequence>
<dbReference type="InterPro" id="IPR048389">
    <property type="entry name" value="YciQ-like_C"/>
</dbReference>
<reference evidence="5 6" key="1">
    <citation type="journal article" date="2015" name="Genome Announc.">
        <title>Expanding the biotechnology potential of lactobacilli through comparative genomics of 213 strains and associated genera.</title>
        <authorList>
            <person name="Sun Z."/>
            <person name="Harris H.M."/>
            <person name="McCann A."/>
            <person name="Guo C."/>
            <person name="Argimon S."/>
            <person name="Zhang W."/>
            <person name="Yang X."/>
            <person name="Jeffery I.B."/>
            <person name="Cooney J.C."/>
            <person name="Kagawa T.F."/>
            <person name="Liu W."/>
            <person name="Song Y."/>
            <person name="Salvetti E."/>
            <person name="Wrobel A."/>
            <person name="Rasinkangas P."/>
            <person name="Parkhill J."/>
            <person name="Rea M.C."/>
            <person name="O'Sullivan O."/>
            <person name="Ritari J."/>
            <person name="Douillard F.P."/>
            <person name="Paul Ross R."/>
            <person name="Yang R."/>
            <person name="Briner A.E."/>
            <person name="Felis G.E."/>
            <person name="de Vos W.M."/>
            <person name="Barrangou R."/>
            <person name="Klaenhammer T.R."/>
            <person name="Caufield P.W."/>
            <person name="Cui Y."/>
            <person name="Zhang H."/>
            <person name="O'Toole P.W."/>
        </authorList>
    </citation>
    <scope>NUCLEOTIDE SEQUENCE [LARGE SCALE GENOMIC DNA]</scope>
    <source>
        <strain evidence="5 6">DSM 16634</strain>
    </source>
</reference>
<evidence type="ECO:0000313" key="5">
    <source>
        <dbReference type="EMBL" id="KRL87321.1"/>
    </source>
</evidence>
<dbReference type="AlphaFoldDB" id="A0A0R1U1R3"/>
<dbReference type="Proteomes" id="UP000051324">
    <property type="component" value="Unassembled WGS sequence"/>
</dbReference>
<feature type="domain" description="Predicted membrane protein YciQ-like C-terminal" evidence="4">
    <location>
        <begin position="295"/>
        <end position="525"/>
    </location>
</feature>
<comment type="caution">
    <text evidence="5">The sequence shown here is derived from an EMBL/GenBank/DDBJ whole genome shotgun (WGS) entry which is preliminary data.</text>
</comment>
<feature type="transmembrane region" description="Helical" evidence="2">
    <location>
        <begin position="261"/>
        <end position="282"/>
    </location>
</feature>
<keyword evidence="2" id="KW-0812">Transmembrane</keyword>
<protein>
    <recommendedName>
        <fullName evidence="7">Integral membrane protein</fullName>
    </recommendedName>
</protein>
<gene>
    <name evidence="5" type="ORF">FC32_GL001745</name>
</gene>
<evidence type="ECO:0000259" key="4">
    <source>
        <dbReference type="Pfam" id="PF20990"/>
    </source>
</evidence>
<accession>A0A0R1U1R3</accession>
<evidence type="ECO:0008006" key="7">
    <source>
        <dbReference type="Google" id="ProtNLM"/>
    </source>
</evidence>
<dbReference type="eggNOG" id="COG4907">
    <property type="taxonomic scope" value="Bacteria"/>
</dbReference>
<dbReference type="PATRIC" id="fig|1423724.4.peg.1816"/>
<dbReference type="Pfam" id="PF09972">
    <property type="entry name" value="DUF2207"/>
    <property type="match status" value="1"/>
</dbReference>
<name>A0A0R1U1R3_9LACO</name>
<feature type="domain" description="DUF2207" evidence="3">
    <location>
        <begin position="32"/>
        <end position="217"/>
    </location>
</feature>
<organism evidence="5 6">
    <name type="scientific">Ligilactobacillus apodemi DSM 16634 = JCM 16172</name>
    <dbReference type="NCBI Taxonomy" id="1423724"/>
    <lineage>
        <taxon>Bacteria</taxon>
        <taxon>Bacillati</taxon>
        <taxon>Bacillota</taxon>
        <taxon>Bacilli</taxon>
        <taxon>Lactobacillales</taxon>
        <taxon>Lactobacillaceae</taxon>
        <taxon>Ligilactobacillus</taxon>
    </lineage>
</organism>